<keyword evidence="3" id="KW-1185">Reference proteome</keyword>
<proteinExistence type="predicted"/>
<protein>
    <recommendedName>
        <fullName evidence="4">YbjN domain-containing protein</fullName>
    </recommendedName>
</protein>
<dbReference type="EMBL" id="QWFX01000005">
    <property type="protein sequence ID" value="RIJ32650.1"/>
    <property type="molecule type" value="Genomic_DNA"/>
</dbReference>
<evidence type="ECO:0000256" key="1">
    <source>
        <dbReference type="SAM" id="SignalP"/>
    </source>
</evidence>
<dbReference type="InterPro" id="IPR019660">
    <property type="entry name" value="Put_sensory_transdc_reg_YbjN"/>
</dbReference>
<evidence type="ECO:0000313" key="2">
    <source>
        <dbReference type="EMBL" id="RIJ32650.1"/>
    </source>
</evidence>
<evidence type="ECO:0000313" key="3">
    <source>
        <dbReference type="Proteomes" id="UP000266385"/>
    </source>
</evidence>
<gene>
    <name evidence="2" type="ORF">D1223_02005</name>
</gene>
<feature type="signal peptide" evidence="1">
    <location>
        <begin position="1"/>
        <end position="24"/>
    </location>
</feature>
<dbReference type="AlphaFoldDB" id="A0A399RLN2"/>
<name>A0A399RLN2_9PROT</name>
<evidence type="ECO:0008006" key="4">
    <source>
        <dbReference type="Google" id="ProtNLM"/>
    </source>
</evidence>
<reference evidence="2 3" key="1">
    <citation type="submission" date="2018-08" db="EMBL/GenBank/DDBJ databases">
        <title>Henriciella mobilis sp. nov., isolated from seawater.</title>
        <authorList>
            <person name="Cheng H."/>
            <person name="Wu Y.-H."/>
            <person name="Xu X.-W."/>
            <person name="Guo L.-L."/>
        </authorList>
    </citation>
    <scope>NUCLEOTIDE SEQUENCE [LARGE SCALE GENOMIC DNA]</scope>
    <source>
        <strain evidence="2 3">JN25</strain>
    </source>
</reference>
<dbReference type="Pfam" id="PF10722">
    <property type="entry name" value="YbjN"/>
    <property type="match status" value="1"/>
</dbReference>
<keyword evidence="1" id="KW-0732">Signal</keyword>
<organism evidence="2 3">
    <name type="scientific">Henriciella mobilis</name>
    <dbReference type="NCBI Taxonomy" id="2305467"/>
    <lineage>
        <taxon>Bacteria</taxon>
        <taxon>Pseudomonadati</taxon>
        <taxon>Pseudomonadota</taxon>
        <taxon>Alphaproteobacteria</taxon>
        <taxon>Hyphomonadales</taxon>
        <taxon>Hyphomonadaceae</taxon>
        <taxon>Henriciella</taxon>
    </lineage>
</organism>
<dbReference type="Proteomes" id="UP000266385">
    <property type="component" value="Unassembled WGS sequence"/>
</dbReference>
<sequence length="169" mass="18356">MEARPMKSLLIAAGLLALSLSAHAQETIVEYLSDDVVQTAFTENGSSDAQKLSSDGDEPIWAGTIDGYTIYLSGVACDEMNQQCQGLRLISIQNYPSNVTDKAAFLASTNEMFAAVKTASFDDESWMINYYVILNGGVTQQNINELTGIYVDLVETMFDRLSGDAEASE</sequence>
<comment type="caution">
    <text evidence="2">The sequence shown here is derived from an EMBL/GenBank/DDBJ whole genome shotgun (WGS) entry which is preliminary data.</text>
</comment>
<feature type="chain" id="PRO_5017195378" description="YbjN domain-containing protein" evidence="1">
    <location>
        <begin position="25"/>
        <end position="169"/>
    </location>
</feature>
<accession>A0A399RLN2</accession>